<evidence type="ECO:0000256" key="1">
    <source>
        <dbReference type="ARBA" id="ARBA00004443"/>
    </source>
</evidence>
<dbReference type="GO" id="GO:0006123">
    <property type="term" value="P:mitochondrial electron transport, cytochrome c to oxygen"/>
    <property type="evidence" value="ECO:0007669"/>
    <property type="project" value="InterPro"/>
</dbReference>
<evidence type="ECO:0000256" key="13">
    <source>
        <dbReference type="ARBA" id="ARBA00023136"/>
    </source>
</evidence>
<dbReference type="GO" id="GO:0046872">
    <property type="term" value="F:metal ion binding"/>
    <property type="evidence" value="ECO:0007669"/>
    <property type="project" value="UniProtKB-KW"/>
</dbReference>
<feature type="region of interest" description="Disordered" evidence="17">
    <location>
        <begin position="545"/>
        <end position="574"/>
    </location>
</feature>
<proteinExistence type="inferred from homology"/>
<keyword evidence="10" id="KW-0809">Transit peptide</keyword>
<gene>
    <name evidence="19" type="ORF">G7Y89_g9289</name>
</gene>
<dbReference type="UniPathway" id="UPA00705"/>
<dbReference type="PANTHER" id="PTHR33112:SF9">
    <property type="entry name" value="HETEROKARYON INCOMPATIBILITY DOMAIN-CONTAINING PROTEIN"/>
    <property type="match status" value="1"/>
</dbReference>
<feature type="region of interest" description="Disordered" evidence="17">
    <location>
        <begin position="1520"/>
        <end position="1859"/>
    </location>
</feature>
<feature type="compositionally biased region" description="Polar residues" evidence="17">
    <location>
        <begin position="1814"/>
        <end position="1824"/>
    </location>
</feature>
<evidence type="ECO:0000259" key="18">
    <source>
        <dbReference type="PROSITE" id="PS50600"/>
    </source>
</evidence>
<evidence type="ECO:0000256" key="3">
    <source>
        <dbReference type="ARBA" id="ARBA00005234"/>
    </source>
</evidence>
<accession>A0A8H4RGH3</accession>
<keyword evidence="12" id="KW-0496">Mitochondrion</keyword>
<keyword evidence="16" id="KW-0175">Coiled coil</keyword>
<evidence type="ECO:0000256" key="8">
    <source>
        <dbReference type="ARBA" id="ARBA00022792"/>
    </source>
</evidence>
<feature type="region of interest" description="Disordered" evidence="17">
    <location>
        <begin position="262"/>
        <end position="361"/>
    </location>
</feature>
<evidence type="ECO:0000256" key="17">
    <source>
        <dbReference type="SAM" id="MobiDB-lite"/>
    </source>
</evidence>
<feature type="compositionally biased region" description="Basic and acidic residues" evidence="17">
    <location>
        <begin position="545"/>
        <end position="557"/>
    </location>
</feature>
<evidence type="ECO:0000256" key="15">
    <source>
        <dbReference type="ARBA" id="ARBA00082700"/>
    </source>
</evidence>
<dbReference type="InterPro" id="IPR036545">
    <property type="entry name" value="Cyt_c_oxidase_su5A/6_sf"/>
</dbReference>
<feature type="compositionally biased region" description="Basic and acidic residues" evidence="17">
    <location>
        <begin position="1659"/>
        <end position="1677"/>
    </location>
</feature>
<evidence type="ECO:0000256" key="11">
    <source>
        <dbReference type="ARBA" id="ARBA00023004"/>
    </source>
</evidence>
<dbReference type="GO" id="GO:0008234">
    <property type="term" value="F:cysteine-type peptidase activity"/>
    <property type="evidence" value="ECO:0007669"/>
    <property type="project" value="InterPro"/>
</dbReference>
<evidence type="ECO:0000256" key="9">
    <source>
        <dbReference type="ARBA" id="ARBA00022801"/>
    </source>
</evidence>
<keyword evidence="20" id="KW-1185">Reference proteome</keyword>
<dbReference type="Pfam" id="PF06985">
    <property type="entry name" value="HET"/>
    <property type="match status" value="1"/>
</dbReference>
<evidence type="ECO:0000256" key="10">
    <source>
        <dbReference type="ARBA" id="ARBA00022946"/>
    </source>
</evidence>
<dbReference type="FunFam" id="1.25.40.40:FF:000001">
    <property type="entry name" value="Cytochrome c oxidase subunit VI"/>
    <property type="match status" value="1"/>
</dbReference>
<feature type="region of interest" description="Disordered" evidence="17">
    <location>
        <begin position="1002"/>
        <end position="1117"/>
    </location>
</feature>
<feature type="compositionally biased region" description="Polar residues" evidence="17">
    <location>
        <begin position="702"/>
        <end position="711"/>
    </location>
</feature>
<feature type="compositionally biased region" description="Low complexity" evidence="17">
    <location>
        <begin position="1270"/>
        <end position="1280"/>
    </location>
</feature>
<dbReference type="InterPro" id="IPR038765">
    <property type="entry name" value="Papain-like_cys_pep_sf"/>
</dbReference>
<dbReference type="Gene3D" id="3.30.310.130">
    <property type="entry name" value="Ubiquitin-related"/>
    <property type="match status" value="1"/>
</dbReference>
<feature type="compositionally biased region" description="Polar residues" evidence="17">
    <location>
        <begin position="1083"/>
        <end position="1092"/>
    </location>
</feature>
<evidence type="ECO:0000256" key="16">
    <source>
        <dbReference type="SAM" id="Coils"/>
    </source>
</evidence>
<dbReference type="EMBL" id="JAAMPI010000752">
    <property type="protein sequence ID" value="KAF4628861.1"/>
    <property type="molecule type" value="Genomic_DNA"/>
</dbReference>
<keyword evidence="13" id="KW-0472">Membrane</keyword>
<dbReference type="PROSITE" id="PS50600">
    <property type="entry name" value="ULP_PROTEASE"/>
    <property type="match status" value="1"/>
</dbReference>
<dbReference type="GO" id="GO:0019783">
    <property type="term" value="F:ubiquitin-like protein peptidase activity"/>
    <property type="evidence" value="ECO:0007669"/>
    <property type="project" value="UniProtKB-ARBA"/>
</dbReference>
<feature type="compositionally biased region" description="Basic and acidic residues" evidence="17">
    <location>
        <begin position="1002"/>
        <end position="1014"/>
    </location>
</feature>
<sequence length="2507" mass="280390">MSSTSLLRIAARAQPSTFFRSNGLRSLTPRTSNAIYALPALLATSGSASSFSTSSLRLSDKDGQEASHGHEESFEEFTARYEKEFDQVQDVFELQRNLNNAFAYDLVPSPSVLVAALKAARRVNDYPTAVRIFEGIKAKVENRGQYDQYLEELKPLREELGCDIPIPSIEKLTIREGIVNGFIRFGDQGFVIQDLYVEMEEGHLERLKDSANHSKRIHLLVSRIEVAEQLPTPPSSQSQSERSVGRKRSRCISEVLEEPACKRPRHFHSEGANSAPEHEVQTMPSKSPGKKRKRHHDSEQEHTEATNRATDEGDIKQSPVRPLTDKIVPDSEDSEGKEDKIIEVKRIKHGSARKPTRCDNESILSSVEKPAYKKTVVEVEGQAPGVFADSDEEVEILSVKSHRPGRVQKQQEAEVERSSAIAEEESGEGHILAGSPGPKDSKANEQSPGNAQEHQPKHEQSKVKSAPTRKWGFGERYKNNQSSTIPDYGPLPPPTVATVKPQTEQGSMKPKIPGTPRPVNNLNGNGPRQPLQIQKQNIPAFNLHEEHPRPTRQPDHHTQKRPRITGAFNGGTGQSSSIIDLDGESAHSQTFVEHGTTPSQHSYGQPSRRSIEFLSNGVSEFRNLEKTMKPKGVKIQQHKPGPHVFKHGSLSLNEDVADPISDNELSEIQEVKKVVQVQVPPYRGNAFKEPSRPPKNGLRPGQTPNASLQTGSGKGVAKRRGDSASTYTSDELAEVYDHTDDVIITNEQRRPSNKKSLLKSPSNNNHEGYDSPDQLSAGFYSDRNMAEDLLERRKASRASSAAMNGHQDTLEYEPVAPLSSSDESINNRADIPRTKFQNSKGKSLQIPVSIPTELPSNATSKPKKPSRLGKDRYNVKFNDLVVYNEDDVVQFVFPTKYISKIERNDIDGRIVIHKSRGSNASSSVANSSKVFLELGDADQGGILYDGLKSIYKTMQQLRKEASHLEKVFNTQRKATLEFKRKKTLAPKPDDIALIEKKSQLRFEKHSALRQEPKRSGNARNGKSPYFDEPTPRAQGFASRMIAGSPDHLDDDEAHQASRRVKNIPSESFYGNLSRDLSPDPPTSHATRSSTRISNREPVFQELQKPRSPSPERWTDLNPEWEEDWHGSVSFPLKAKKRALVEKPDIARLNEGEFLNDNLVDFYLLWLAHHLEQKQPEVAKRIYFHNSFFYTSLVKTPRGKKGINYEAVQRWTAKVDLFEKDYIVVPVCENLHWYLAIICNAPRLLYPDAKESDTKDVGEKPKVETSENVPKHSASSPTSSPHSKHSDVDAKMEGMSIDDHQKMDDDNQSWPEPDPGNGHHQKLEDVPKELLPSIGNPFVDAEDPAPIANIVSDILSPVTKKAHVAKKGKRGSMPRRYNPNDPRIITLDSFGHGHSPTCTNLKDYLVAELKSKHGKEIPPPGSLGMTAKNIPTQDNFCDCGVYLLSYVEKFLEMPDEFIGDILQSKLDVDMEWKKPSQLRREIRDLLFTLSKEQSADKATLKPKATPKPKPAQDCNEKLEKLEPAVSSVPRSSSTALQDLEIPISEEADSIKPAFRAGSKADGPSEDNADPAMSGSTLLQDTVDSEKAQSKNSARGEVVENQSHGFFNSLKKHFGFGQKEHSEGEIPKSGQSESNPVEIEESPVKLPRKGPTVAKAPIAGGHKENAPRPDDSGKKDDLRHRHNVSPTPEIPNTPTPDSSQDADRNNVQNVPPLKSIFTLKGDEKPDPTLSSPSLLGSPAKSRAHSKSVTDDNEMLLRTHEASAHSSASSNHSSQRSSSEPASPLSPAIPTSLRPQMQSPTFRRRKHTQEAEAGNAVDQSTKPQFRGSSEEASETQPTNSRKRKHAEAGEAGRGLEPQTNKRLLLDSSDRAILGSLEISGRQGCATCSLIYAGMKEIPGVRNRHHNTLQVFVGNDPYNIEDLPHNLEFFTDLRVLYRNRIDPVLDLENAMRFIQSRLKICTEHHGCMPVTPSPLPRKVLDVGSEDQSSVFLYETCREISPYVALSHCWGTIQMIQTTKANYDHRKIGISWSELPATFKDAITITRALHIQYLWIDSLCIIQGDSLDWEEQSALMTDIYANCYLNLAATHSPDSTGGLFFKKWIPSVHNNSIQRDRHSVKSQAIFSFQTGFVNDVMDVGKVFVRRSLENAHIDVLITEGGARDYNVVESAPLLTRAWAYQERLLSPRTVNFHSAELTWDCGSKFNCECGQLFSRDMGDKFNMVIQVLPKFCFVGERLDIDPDMMFTTWLDVVTHFSKLKLTFLQDKLPALVGIAKRIATQYQSEYLAGLWQADIARGLLWKVNYAPGERLYDRETISTRAYPYRAPTWSWASVDMVDYRPCSVWIGYDWAVRVWDNIDERFEVLEWKCDVAGANPYGCVTDGHLLVTGAALTTTLCYNGTRSSSIDENTDLEHEEWADLDLIFDWHLEMHDKSFKHFAFYYFDYDIRDEGPSYIPEGATIIALLIGLEGRQGYAIILTPSKRSAGKYERIGIILVDIEDFESAEEMVLHII</sequence>
<feature type="compositionally biased region" description="Basic and acidic residues" evidence="17">
    <location>
        <begin position="1250"/>
        <end position="1264"/>
    </location>
</feature>
<evidence type="ECO:0000256" key="4">
    <source>
        <dbReference type="ARBA" id="ARBA00007972"/>
    </source>
</evidence>
<evidence type="ECO:0000256" key="6">
    <source>
        <dbReference type="ARBA" id="ARBA00022670"/>
    </source>
</evidence>
<comment type="caution">
    <text evidence="19">The sequence shown here is derived from an EMBL/GenBank/DDBJ whole genome shotgun (WGS) entry which is preliminary data.</text>
</comment>
<evidence type="ECO:0000313" key="20">
    <source>
        <dbReference type="Proteomes" id="UP000566819"/>
    </source>
</evidence>
<dbReference type="GO" id="GO:0005743">
    <property type="term" value="C:mitochondrial inner membrane"/>
    <property type="evidence" value="ECO:0007669"/>
    <property type="project" value="UniProtKB-SubCell"/>
</dbReference>
<keyword evidence="5" id="KW-0349">Heme</keyword>
<evidence type="ECO:0000313" key="19">
    <source>
        <dbReference type="EMBL" id="KAF4628861.1"/>
    </source>
</evidence>
<feature type="region of interest" description="Disordered" evidence="17">
    <location>
        <begin position="792"/>
        <end position="870"/>
    </location>
</feature>
<protein>
    <recommendedName>
        <fullName evidence="14">Cytochrome c oxidase subunit 6, mitochondrial</fullName>
    </recommendedName>
    <alternativeName>
        <fullName evidence="15">Cytochrome c oxidase polypeptide VI</fullName>
    </alternativeName>
</protein>
<dbReference type="SUPFAM" id="SSF48479">
    <property type="entry name" value="Cytochrome c oxidase subunit E"/>
    <property type="match status" value="1"/>
</dbReference>
<name>A0A8H4RGH3_9HELO</name>
<feature type="region of interest" description="Disordered" evidence="17">
    <location>
        <begin position="398"/>
        <end position="530"/>
    </location>
</feature>
<evidence type="ECO:0000256" key="2">
    <source>
        <dbReference type="ARBA" id="ARBA00004673"/>
    </source>
</evidence>
<comment type="subcellular location">
    <subcellularLocation>
        <location evidence="1">Mitochondrion inner membrane</location>
        <topology evidence="1">Peripheral membrane protein</topology>
        <orientation evidence="1">Matrix side</orientation>
    </subcellularLocation>
</comment>
<keyword evidence="8" id="KW-0999">Mitochondrion inner membrane</keyword>
<feature type="compositionally biased region" description="Basic and acidic residues" evidence="17">
    <location>
        <begin position="1283"/>
        <end position="1304"/>
    </location>
</feature>
<feature type="coiled-coil region" evidence="16">
    <location>
        <begin position="947"/>
        <end position="974"/>
    </location>
</feature>
<feature type="compositionally biased region" description="Polar residues" evidence="17">
    <location>
        <begin position="818"/>
        <end position="827"/>
    </location>
</feature>
<dbReference type="OrthoDB" id="442460at2759"/>
<keyword evidence="11" id="KW-0408">Iron</keyword>
<feature type="compositionally biased region" description="Basic residues" evidence="17">
    <location>
        <begin position="346"/>
        <end position="355"/>
    </location>
</feature>
<feature type="compositionally biased region" description="Polar residues" evidence="17">
    <location>
        <begin position="444"/>
        <end position="453"/>
    </location>
</feature>
<organism evidence="19 20">
    <name type="scientific">Cudoniella acicularis</name>
    <dbReference type="NCBI Taxonomy" id="354080"/>
    <lineage>
        <taxon>Eukaryota</taxon>
        <taxon>Fungi</taxon>
        <taxon>Dikarya</taxon>
        <taxon>Ascomycota</taxon>
        <taxon>Pezizomycotina</taxon>
        <taxon>Leotiomycetes</taxon>
        <taxon>Helotiales</taxon>
        <taxon>Tricladiaceae</taxon>
        <taxon>Cudoniella</taxon>
    </lineage>
</organism>
<dbReference type="Pfam" id="PF02902">
    <property type="entry name" value="Peptidase_C48"/>
    <property type="match status" value="1"/>
</dbReference>
<dbReference type="InterPro" id="IPR010730">
    <property type="entry name" value="HET"/>
</dbReference>
<keyword evidence="9" id="KW-0378">Hydrolase</keyword>
<dbReference type="InterPro" id="IPR003204">
    <property type="entry name" value="Cyt_c_oxidase_su5A/6"/>
</dbReference>
<dbReference type="Gene3D" id="1.10.418.20">
    <property type="match status" value="2"/>
</dbReference>
<keyword evidence="6" id="KW-0645">Protease</keyword>
<comment type="similarity">
    <text evidence="3">Belongs to the peptidase C48 family.</text>
</comment>
<feature type="region of interest" description="Disordered" evidence="17">
    <location>
        <begin position="228"/>
        <end position="250"/>
    </location>
</feature>
<dbReference type="CDD" id="cd00923">
    <property type="entry name" value="Cyt_c_Oxidase_Va"/>
    <property type="match status" value="1"/>
</dbReference>
<comment type="similarity">
    <text evidence="4">Belongs to the cytochrome c oxidase subunit 5A family.</text>
</comment>
<dbReference type="InterPro" id="IPR003653">
    <property type="entry name" value="Peptidase_C48_C"/>
</dbReference>
<feature type="region of interest" description="Disordered" evidence="17">
    <location>
        <begin position="682"/>
        <end position="778"/>
    </location>
</feature>
<dbReference type="PANTHER" id="PTHR33112">
    <property type="entry name" value="DOMAIN PROTEIN, PUTATIVE-RELATED"/>
    <property type="match status" value="1"/>
</dbReference>
<feature type="domain" description="Ubiquitin-like protease family profile" evidence="18">
    <location>
        <begin position="1138"/>
        <end position="1449"/>
    </location>
</feature>
<dbReference type="Proteomes" id="UP000566819">
    <property type="component" value="Unassembled WGS sequence"/>
</dbReference>
<feature type="compositionally biased region" description="Polar residues" evidence="17">
    <location>
        <begin position="1693"/>
        <end position="1707"/>
    </location>
</feature>
<feature type="compositionally biased region" description="Basic and acidic residues" evidence="17">
    <location>
        <begin position="296"/>
        <end position="315"/>
    </location>
</feature>
<feature type="compositionally biased region" description="Low complexity" evidence="17">
    <location>
        <begin position="1761"/>
        <end position="1787"/>
    </location>
</feature>
<keyword evidence="7" id="KW-0479">Metal-binding</keyword>
<evidence type="ECO:0000256" key="5">
    <source>
        <dbReference type="ARBA" id="ARBA00022617"/>
    </source>
</evidence>
<feature type="compositionally biased region" description="Low complexity" evidence="17">
    <location>
        <begin position="1725"/>
        <end position="1736"/>
    </location>
</feature>
<evidence type="ECO:0000256" key="12">
    <source>
        <dbReference type="ARBA" id="ARBA00023128"/>
    </source>
</evidence>
<evidence type="ECO:0000256" key="14">
    <source>
        <dbReference type="ARBA" id="ARBA00070174"/>
    </source>
</evidence>
<evidence type="ECO:0000256" key="7">
    <source>
        <dbReference type="ARBA" id="ARBA00022723"/>
    </source>
</evidence>
<feature type="region of interest" description="Disordered" evidence="17">
    <location>
        <begin position="1250"/>
        <end position="1322"/>
    </location>
</feature>
<dbReference type="Gene3D" id="1.25.40.40">
    <property type="entry name" value="Cytochrome c oxidase, subunit Va/VI"/>
    <property type="match status" value="1"/>
</dbReference>
<dbReference type="GO" id="GO:0006508">
    <property type="term" value="P:proteolysis"/>
    <property type="evidence" value="ECO:0007669"/>
    <property type="project" value="UniProtKB-KW"/>
</dbReference>
<dbReference type="Pfam" id="PF02284">
    <property type="entry name" value="COX5A"/>
    <property type="match status" value="1"/>
</dbReference>
<feature type="compositionally biased region" description="Polar residues" evidence="17">
    <location>
        <begin position="518"/>
        <end position="530"/>
    </location>
</feature>
<reference evidence="19 20" key="1">
    <citation type="submission" date="2020-03" db="EMBL/GenBank/DDBJ databases">
        <title>Draft Genome Sequence of Cudoniella acicularis.</title>
        <authorList>
            <person name="Buettner E."/>
            <person name="Kellner H."/>
        </authorList>
    </citation>
    <scope>NUCLEOTIDE SEQUENCE [LARGE SCALE GENOMIC DNA]</scope>
    <source>
        <strain evidence="19 20">DSM 108380</strain>
    </source>
</reference>
<dbReference type="GO" id="GO:0045277">
    <property type="term" value="C:respiratory chain complex IV"/>
    <property type="evidence" value="ECO:0007669"/>
    <property type="project" value="InterPro"/>
</dbReference>
<comment type="pathway">
    <text evidence="2">Energy metabolism; oxidative phosphorylation.</text>
</comment>
<dbReference type="SUPFAM" id="SSF54001">
    <property type="entry name" value="Cysteine proteinases"/>
    <property type="match status" value="1"/>
</dbReference>